<dbReference type="InterPro" id="IPR000306">
    <property type="entry name" value="Znf_FYVE"/>
</dbReference>
<dbReference type="InterPro" id="IPR008942">
    <property type="entry name" value="ENTH_VHS"/>
</dbReference>
<dbReference type="SUPFAM" id="SSF48464">
    <property type="entry name" value="ENTH/VHS domain"/>
    <property type="match status" value="1"/>
</dbReference>
<sequence length="389" mass="43249">MSALGSWLWGTSQIDEAVEKATSELIPSGSEDMALNLEICDQIRSKSAPAKEAMRALKSRLNHKNPNVQLLALSLTDVCIKNGGDHFLVEIASREFMDNLVSILKMPSLNSDVKQTILRLVQNWGNTFSSNPALSYVTTTYKSLQHEGFNFPPLDYANANAALIDTRTAPEWIDSDVCLRCRDPFTFTNRKHHCRNCGQVFDQKCSSKTMALPHFGIVQSVRVCDACYNKQHKHHDKIHRHTKSLGPHGHRTARELEDRELQRAIQLSLEEVGAAGSWRPGYVPTQPSAMPWQRSEPPIVERNTDVAVDEEDDPDLKAAIEASLREATAPKPSAPIATPGSEAPVQHNPTGLSQSYPPSTVRLPNIPNYDLEPLEEDAILTFSQTIEQV</sequence>
<dbReference type="PANTHER" id="PTHR46275">
    <property type="entry name" value="HEPATOCYTE GROWTH FACTOR-REGULATED TYROSINE KINASE SUBSTRATE"/>
    <property type="match status" value="1"/>
</dbReference>
<dbReference type="Proteomes" id="UP000054144">
    <property type="component" value="Unassembled WGS sequence"/>
</dbReference>
<dbReference type="Pfam" id="PF01363">
    <property type="entry name" value="FYVE"/>
    <property type="match status" value="1"/>
</dbReference>
<keyword evidence="6 8" id="KW-0863">Zinc-finger</keyword>
<dbReference type="PANTHER" id="PTHR46275:SF1">
    <property type="entry name" value="HEPATOCYTE GROWTH FACTOR-REGULATED TYROSINE KINASE SUBSTRATE"/>
    <property type="match status" value="1"/>
</dbReference>
<dbReference type="GO" id="GO:0008270">
    <property type="term" value="F:zinc ion binding"/>
    <property type="evidence" value="ECO:0007669"/>
    <property type="project" value="UniProtKB-KW"/>
</dbReference>
<dbReference type="SMART" id="SM00064">
    <property type="entry name" value="FYVE"/>
    <property type="match status" value="1"/>
</dbReference>
<comment type="similarity">
    <text evidence="2">Belongs to the VPS27 family.</text>
</comment>
<evidence type="ECO:0000256" key="9">
    <source>
        <dbReference type="SAM" id="MobiDB-lite"/>
    </source>
</evidence>
<evidence type="ECO:0000259" key="11">
    <source>
        <dbReference type="PROSITE" id="PS50179"/>
    </source>
</evidence>
<evidence type="ECO:0000259" key="10">
    <source>
        <dbReference type="PROSITE" id="PS50178"/>
    </source>
</evidence>
<dbReference type="SMART" id="SM00288">
    <property type="entry name" value="VHS"/>
    <property type="match status" value="1"/>
</dbReference>
<dbReference type="Gene3D" id="3.30.40.10">
    <property type="entry name" value="Zinc/RING finger domain, C3HC4 (zinc finger)"/>
    <property type="match status" value="1"/>
</dbReference>
<organism evidence="12 13">
    <name type="scientific">Fistulina hepatica ATCC 64428</name>
    <dbReference type="NCBI Taxonomy" id="1128425"/>
    <lineage>
        <taxon>Eukaryota</taxon>
        <taxon>Fungi</taxon>
        <taxon>Dikarya</taxon>
        <taxon>Basidiomycota</taxon>
        <taxon>Agaricomycotina</taxon>
        <taxon>Agaricomycetes</taxon>
        <taxon>Agaricomycetidae</taxon>
        <taxon>Agaricales</taxon>
        <taxon>Fistulinaceae</taxon>
        <taxon>Fistulina</taxon>
    </lineage>
</organism>
<dbReference type="Pfam" id="PF02809">
    <property type="entry name" value="UIM"/>
    <property type="match status" value="2"/>
</dbReference>
<dbReference type="PROSITE" id="PS50330">
    <property type="entry name" value="UIM"/>
    <property type="match status" value="1"/>
</dbReference>
<dbReference type="InterPro" id="IPR002014">
    <property type="entry name" value="VHS_dom"/>
</dbReference>
<dbReference type="InterPro" id="IPR013083">
    <property type="entry name" value="Znf_RING/FYVE/PHD"/>
</dbReference>
<proteinExistence type="inferred from homology"/>
<keyword evidence="4" id="KW-0479">Metal-binding</keyword>
<evidence type="ECO:0000256" key="7">
    <source>
        <dbReference type="ARBA" id="ARBA00022833"/>
    </source>
</evidence>
<protein>
    <recommendedName>
        <fullName evidence="3">Vacuolar protein sorting-associated protein 27</fullName>
    </recommendedName>
</protein>
<dbReference type="CDD" id="cd16979">
    <property type="entry name" value="VHS_Vps27"/>
    <property type="match status" value="1"/>
</dbReference>
<dbReference type="GO" id="GO:0043130">
    <property type="term" value="F:ubiquitin binding"/>
    <property type="evidence" value="ECO:0007669"/>
    <property type="project" value="InterPro"/>
</dbReference>
<dbReference type="AlphaFoldDB" id="A0A0D7AK92"/>
<gene>
    <name evidence="12" type="ORF">FISHEDRAFT_37340</name>
</gene>
<reference evidence="12 13" key="1">
    <citation type="journal article" date="2015" name="Fungal Genet. Biol.">
        <title>Evolution of novel wood decay mechanisms in Agaricales revealed by the genome sequences of Fistulina hepatica and Cylindrobasidium torrendii.</title>
        <authorList>
            <person name="Floudas D."/>
            <person name="Held B.W."/>
            <person name="Riley R."/>
            <person name="Nagy L.G."/>
            <person name="Koehler G."/>
            <person name="Ransdell A.S."/>
            <person name="Younus H."/>
            <person name="Chow J."/>
            <person name="Chiniquy J."/>
            <person name="Lipzen A."/>
            <person name="Tritt A."/>
            <person name="Sun H."/>
            <person name="Haridas S."/>
            <person name="LaButti K."/>
            <person name="Ohm R.A."/>
            <person name="Kues U."/>
            <person name="Blanchette R.A."/>
            <person name="Grigoriev I.V."/>
            <person name="Minto R.E."/>
            <person name="Hibbett D.S."/>
        </authorList>
    </citation>
    <scope>NUCLEOTIDE SEQUENCE [LARGE SCALE GENOMIC DNA]</scope>
    <source>
        <strain evidence="12 13">ATCC 64428</strain>
    </source>
</reference>
<evidence type="ECO:0000313" key="13">
    <source>
        <dbReference type="Proteomes" id="UP000054144"/>
    </source>
</evidence>
<evidence type="ECO:0000256" key="8">
    <source>
        <dbReference type="PROSITE-ProRule" id="PRU00091"/>
    </source>
</evidence>
<dbReference type="Gene3D" id="6.10.140.100">
    <property type="match status" value="1"/>
</dbReference>
<evidence type="ECO:0000256" key="1">
    <source>
        <dbReference type="ARBA" id="ARBA00004125"/>
    </source>
</evidence>
<dbReference type="GO" id="GO:0010008">
    <property type="term" value="C:endosome membrane"/>
    <property type="evidence" value="ECO:0007669"/>
    <property type="project" value="UniProtKB-SubCell"/>
</dbReference>
<dbReference type="PROSITE" id="PS50179">
    <property type="entry name" value="VHS"/>
    <property type="match status" value="1"/>
</dbReference>
<dbReference type="Pfam" id="PF00790">
    <property type="entry name" value="VHS"/>
    <property type="match status" value="1"/>
</dbReference>
<dbReference type="InterPro" id="IPR003903">
    <property type="entry name" value="UIM_dom"/>
</dbReference>
<keyword evidence="13" id="KW-1185">Reference proteome</keyword>
<dbReference type="GO" id="GO:0035091">
    <property type="term" value="F:phosphatidylinositol binding"/>
    <property type="evidence" value="ECO:0007669"/>
    <property type="project" value="InterPro"/>
</dbReference>
<evidence type="ECO:0000256" key="3">
    <source>
        <dbReference type="ARBA" id="ARBA00017753"/>
    </source>
</evidence>
<feature type="domain" description="FYVE-type" evidence="10">
    <location>
        <begin position="172"/>
        <end position="232"/>
    </location>
</feature>
<dbReference type="EMBL" id="KN881666">
    <property type="protein sequence ID" value="KIY51193.1"/>
    <property type="molecule type" value="Genomic_DNA"/>
</dbReference>
<dbReference type="Gene3D" id="1.25.40.90">
    <property type="match status" value="1"/>
</dbReference>
<dbReference type="SUPFAM" id="SSF57903">
    <property type="entry name" value="FYVE/PHD zinc finger"/>
    <property type="match status" value="1"/>
</dbReference>
<evidence type="ECO:0000256" key="4">
    <source>
        <dbReference type="ARBA" id="ARBA00022723"/>
    </source>
</evidence>
<evidence type="ECO:0000313" key="12">
    <source>
        <dbReference type="EMBL" id="KIY51193.1"/>
    </source>
</evidence>
<accession>A0A0D7AK92</accession>
<dbReference type="SMART" id="SM00726">
    <property type="entry name" value="UIM"/>
    <property type="match status" value="2"/>
</dbReference>
<dbReference type="GO" id="GO:0031623">
    <property type="term" value="P:receptor internalization"/>
    <property type="evidence" value="ECO:0007669"/>
    <property type="project" value="TreeGrafter"/>
</dbReference>
<feature type="domain" description="VHS" evidence="11">
    <location>
        <begin position="30"/>
        <end position="152"/>
    </location>
</feature>
<feature type="region of interest" description="Disordered" evidence="9">
    <location>
        <begin position="325"/>
        <end position="368"/>
    </location>
</feature>
<dbReference type="PROSITE" id="PS50178">
    <property type="entry name" value="ZF_FYVE"/>
    <property type="match status" value="1"/>
</dbReference>
<dbReference type="GO" id="GO:0007034">
    <property type="term" value="P:vacuolar transport"/>
    <property type="evidence" value="ECO:0007669"/>
    <property type="project" value="UniProtKB-ARBA"/>
</dbReference>
<dbReference type="InterPro" id="IPR011011">
    <property type="entry name" value="Znf_FYVE_PHD"/>
</dbReference>
<dbReference type="OrthoDB" id="957735at2759"/>
<dbReference type="InterPro" id="IPR017073">
    <property type="entry name" value="HGS/VPS27"/>
</dbReference>
<evidence type="ECO:0000256" key="6">
    <source>
        <dbReference type="ARBA" id="ARBA00022771"/>
    </source>
</evidence>
<keyword evidence="5" id="KW-0967">Endosome</keyword>
<dbReference type="GO" id="GO:0032456">
    <property type="term" value="P:endocytic recycling"/>
    <property type="evidence" value="ECO:0007669"/>
    <property type="project" value="TreeGrafter"/>
</dbReference>
<comment type="subcellular location">
    <subcellularLocation>
        <location evidence="1">Endosome membrane</location>
        <topology evidence="1">Peripheral membrane protein</topology>
        <orientation evidence="1">Cytoplasmic side</orientation>
    </subcellularLocation>
</comment>
<feature type="compositionally biased region" description="Polar residues" evidence="9">
    <location>
        <begin position="347"/>
        <end position="358"/>
    </location>
</feature>
<dbReference type="InterPro" id="IPR017455">
    <property type="entry name" value="Znf_FYVE-rel"/>
</dbReference>
<evidence type="ECO:0000256" key="2">
    <source>
        <dbReference type="ARBA" id="ARBA00008597"/>
    </source>
</evidence>
<keyword evidence="7" id="KW-0862">Zinc</keyword>
<dbReference type="GO" id="GO:0005769">
    <property type="term" value="C:early endosome"/>
    <property type="evidence" value="ECO:0007669"/>
    <property type="project" value="TreeGrafter"/>
</dbReference>
<evidence type="ECO:0000256" key="5">
    <source>
        <dbReference type="ARBA" id="ARBA00022753"/>
    </source>
</evidence>
<name>A0A0D7AK92_9AGAR</name>